<evidence type="ECO:0000256" key="1">
    <source>
        <dbReference type="SAM" id="MobiDB-lite"/>
    </source>
</evidence>
<evidence type="ECO:0000313" key="2">
    <source>
        <dbReference type="EMBL" id="AJZ61344.1"/>
    </source>
</evidence>
<dbReference type="KEGG" id="bfn:OI25_6020"/>
<accession>A0AAU8TBP3</accession>
<proteinExistence type="predicted"/>
<sequence length="339" mass="39117">MHCLLVGNGFNRLSMQLSWQQLLSKLTTELGLGGQVAYHEQKPLSLLFEELCVRVPNFKTVRAAEHEVKKRIASLMESFPPHELLYPLVVQFDSILTTNYDVSIEESLAGPLYYHQSTIPESRYSLFRKNDVGARQVWHIHGEASRPQSILLGYDQYAGYLQKIRNYVTNGLLPAESKSAQLIASARRLDENCENQGERQIFSWVDLFLRDHLHIVGLGFDFTEIDLWWLLVYKRRRDTKTGRTFFYCIDIDRDIYEREAAKMSLFSSLGVEIVAVQADSYAGGYESIIRAVNENIASNCHWLERDKTERSELNVSSFSFNPVARPPERQRNLPFKSKK</sequence>
<dbReference type="EMBL" id="CP010027">
    <property type="protein sequence ID" value="AJZ61344.1"/>
    <property type="molecule type" value="Genomic_DNA"/>
</dbReference>
<name>A0AAU8TBP3_9BURK</name>
<protein>
    <submittedName>
        <fullName evidence="2">SIR2-like domain protein</fullName>
    </submittedName>
</protein>
<dbReference type="Pfam" id="PF13289">
    <property type="entry name" value="SIR2_2"/>
    <property type="match status" value="1"/>
</dbReference>
<gene>
    <name evidence="2" type="ORF">OI25_6020</name>
</gene>
<organism evidence="2 3">
    <name type="scientific">Paraburkholderia fungorum</name>
    <dbReference type="NCBI Taxonomy" id="134537"/>
    <lineage>
        <taxon>Bacteria</taxon>
        <taxon>Pseudomonadati</taxon>
        <taxon>Pseudomonadota</taxon>
        <taxon>Betaproteobacteria</taxon>
        <taxon>Burkholderiales</taxon>
        <taxon>Burkholderiaceae</taxon>
        <taxon>Paraburkholderia</taxon>
    </lineage>
</organism>
<dbReference type="Proteomes" id="UP000032614">
    <property type="component" value="Chromosome 2"/>
</dbReference>
<evidence type="ECO:0000313" key="3">
    <source>
        <dbReference type="Proteomes" id="UP000032614"/>
    </source>
</evidence>
<dbReference type="AlphaFoldDB" id="A0AAU8TBP3"/>
<reference evidence="2 3" key="1">
    <citation type="journal article" date="2015" name="Genome Announc.">
        <title>Complete genome sequences for 59 burkholderia isolates, both pathogenic and near neighbor.</title>
        <authorList>
            <person name="Johnson S.L."/>
            <person name="Bishop-Lilly K.A."/>
            <person name="Ladner J.T."/>
            <person name="Daligault H.E."/>
            <person name="Davenport K.W."/>
            <person name="Jaissle J."/>
            <person name="Frey K.G."/>
            <person name="Koroleva G.I."/>
            <person name="Bruce D.C."/>
            <person name="Coyne S.R."/>
            <person name="Broomall S.M."/>
            <person name="Li P.E."/>
            <person name="Teshima H."/>
            <person name="Gibbons H.S."/>
            <person name="Palacios G.F."/>
            <person name="Rosenzweig C.N."/>
            <person name="Redden C.L."/>
            <person name="Xu Y."/>
            <person name="Minogue T.D."/>
            <person name="Chain P.S."/>
        </authorList>
    </citation>
    <scope>NUCLEOTIDE SEQUENCE [LARGE SCALE GENOMIC DNA]</scope>
    <source>
        <strain evidence="2 3">ATCC BAA-463</strain>
    </source>
</reference>
<feature type="region of interest" description="Disordered" evidence="1">
    <location>
        <begin position="319"/>
        <end position="339"/>
    </location>
</feature>